<evidence type="ECO:0000256" key="5">
    <source>
        <dbReference type="ARBA" id="ARBA00023136"/>
    </source>
</evidence>
<evidence type="ECO:0000256" key="7">
    <source>
        <dbReference type="ARBA" id="ARBA00039594"/>
    </source>
</evidence>
<evidence type="ECO:0000313" key="12">
    <source>
        <dbReference type="Proteomes" id="UP000318582"/>
    </source>
</evidence>
<dbReference type="Proteomes" id="UP000318582">
    <property type="component" value="Unassembled WGS sequence"/>
</dbReference>
<keyword evidence="5" id="KW-0472">Membrane</keyword>
<evidence type="ECO:0000256" key="9">
    <source>
        <dbReference type="ARBA" id="ARBA00042134"/>
    </source>
</evidence>
<evidence type="ECO:0000259" key="10">
    <source>
        <dbReference type="PROSITE" id="PS51886"/>
    </source>
</evidence>
<keyword evidence="12" id="KW-1185">Reference proteome</keyword>
<dbReference type="GO" id="GO:0005737">
    <property type="term" value="C:cytoplasm"/>
    <property type="evidence" value="ECO:0007669"/>
    <property type="project" value="UniProtKB-SubCell"/>
</dbReference>
<reference evidence="11 12" key="1">
    <citation type="journal article" date="2019" name="Sci. Rep.">
        <title>Comparative genomics of chytrid fungi reveal insights into the obligate biotrophic and pathogenic lifestyle of Synchytrium endobioticum.</title>
        <authorList>
            <person name="van de Vossenberg B.T.L.H."/>
            <person name="Warris S."/>
            <person name="Nguyen H.D.T."/>
            <person name="van Gent-Pelzer M.P.E."/>
            <person name="Joly D.L."/>
            <person name="van de Geest H.C."/>
            <person name="Bonants P.J.M."/>
            <person name="Smith D.S."/>
            <person name="Levesque C.A."/>
            <person name="van der Lee T.A.J."/>
        </authorList>
    </citation>
    <scope>NUCLEOTIDE SEQUENCE [LARGE SCALE GENOMIC DNA]</scope>
    <source>
        <strain evidence="11 12">CBS 809.83</strain>
    </source>
</reference>
<evidence type="ECO:0000256" key="2">
    <source>
        <dbReference type="ARBA" id="ARBA00004371"/>
    </source>
</evidence>
<protein>
    <recommendedName>
        <fullName evidence="7">MTOR-associated protein MEAK7</fullName>
    </recommendedName>
    <alternativeName>
        <fullName evidence="9">TBC/LysM-associated domain-containing protein 1</fullName>
    </alternativeName>
    <alternativeName>
        <fullName evidence="8">TLD domain-containing protein 1</fullName>
    </alternativeName>
</protein>
<comment type="subcellular location">
    <subcellularLocation>
        <location evidence="3">Cytoplasm</location>
    </subcellularLocation>
    <subcellularLocation>
        <location evidence="2">Lysosome</location>
    </subcellularLocation>
    <subcellularLocation>
        <location evidence="1">Membrane</location>
    </subcellularLocation>
</comment>
<dbReference type="GO" id="GO:0005634">
    <property type="term" value="C:nucleus"/>
    <property type="evidence" value="ECO:0007669"/>
    <property type="project" value="TreeGrafter"/>
</dbReference>
<dbReference type="PANTHER" id="PTHR23354">
    <property type="entry name" value="NUCLEOLAR PROTEIN 7/ESTROGEN RECEPTOR COACTIVATOR-RELATED"/>
    <property type="match status" value="1"/>
</dbReference>
<dbReference type="SMART" id="SM00584">
    <property type="entry name" value="TLDc"/>
    <property type="match status" value="1"/>
</dbReference>
<evidence type="ECO:0000256" key="6">
    <source>
        <dbReference type="ARBA" id="ARBA00023228"/>
    </source>
</evidence>
<dbReference type="STRING" id="109895.A0A507EF69"/>
<keyword evidence="4" id="KW-0963">Cytoplasm</keyword>
<evidence type="ECO:0000256" key="3">
    <source>
        <dbReference type="ARBA" id="ARBA00004496"/>
    </source>
</evidence>
<evidence type="ECO:0000256" key="4">
    <source>
        <dbReference type="ARBA" id="ARBA00022490"/>
    </source>
</evidence>
<sequence>MSTLLLEMYDQQKDIAASSLPIMFNGDYEMEGSTQAIAGSLIGDSQIQTWITAISAATNVTTPMILTCESRHTFHERVALTNCVRKAGNFPQQDSQELANRTVSPTALSKELSQRVPERIRVAIGLFAAKCAQRHGQDSNNTVTLIGLAEASRVLVFGNATEKADFVEVYAAANAGAGAKELLQDIGASVGLYEPKANSAYVINYSFLWFLTEQSRNDVVAGDDTQSDTSASPPPFPDLASFETWFQQNRYLQNLWKVLFQFAFFGRLPEFPSMVGGSSSLLMVEDRYVLHASLPSEFKSEKTWFRLFTGDQNGKSWTVFMGKVVEAGSILFVFRDKDDHVFGAFAAADLKTGPNFFGNSSSFLYSLRPRMGIYQSTGYNSNYQYMNHGAATYPNGLGFGGQLDYFGLWISSSFEGGHSKASPRSTTFDSPRLSNKEEFTLDYCEAWLIKPKEVDDRLIDPKQAKKSVLDDDITSSLLEMSGRRMYSKEVGRDDEPSNNEPAGYMRSAVNGKVALGDFVDVAEVEFVYTSSRL</sequence>
<dbReference type="PROSITE" id="PS51886">
    <property type="entry name" value="TLDC"/>
    <property type="match status" value="1"/>
</dbReference>
<dbReference type="InterPro" id="IPR006571">
    <property type="entry name" value="TLDc_dom"/>
</dbReference>
<comment type="caution">
    <text evidence="11">The sequence shown here is derived from an EMBL/GenBank/DDBJ whole genome shotgun (WGS) entry which is preliminary data.</text>
</comment>
<proteinExistence type="predicted"/>
<dbReference type="GO" id="GO:0016020">
    <property type="term" value="C:membrane"/>
    <property type="evidence" value="ECO:0007669"/>
    <property type="project" value="UniProtKB-SubCell"/>
</dbReference>
<dbReference type="PANTHER" id="PTHR23354:SF131">
    <property type="entry name" value="MTOR-ASSOCIATED PROTEIN MEAK7"/>
    <property type="match status" value="1"/>
</dbReference>
<dbReference type="GO" id="GO:0006979">
    <property type="term" value="P:response to oxidative stress"/>
    <property type="evidence" value="ECO:0007669"/>
    <property type="project" value="TreeGrafter"/>
</dbReference>
<gene>
    <name evidence="11" type="ORF">PhCBS80983_g00757</name>
</gene>
<evidence type="ECO:0000256" key="1">
    <source>
        <dbReference type="ARBA" id="ARBA00004370"/>
    </source>
</evidence>
<dbReference type="EMBL" id="QEAQ01000005">
    <property type="protein sequence ID" value="TPX61840.1"/>
    <property type="molecule type" value="Genomic_DNA"/>
</dbReference>
<dbReference type="AlphaFoldDB" id="A0A507EF69"/>
<accession>A0A507EF69</accession>
<evidence type="ECO:0000256" key="8">
    <source>
        <dbReference type="ARBA" id="ARBA00041780"/>
    </source>
</evidence>
<dbReference type="Pfam" id="PF07534">
    <property type="entry name" value="TLD"/>
    <property type="match status" value="1"/>
</dbReference>
<keyword evidence="6" id="KW-0458">Lysosome</keyword>
<evidence type="ECO:0000313" key="11">
    <source>
        <dbReference type="EMBL" id="TPX61840.1"/>
    </source>
</evidence>
<feature type="domain" description="TLDc" evidence="10">
    <location>
        <begin position="280"/>
        <end position="450"/>
    </location>
</feature>
<name>A0A507EF69_9FUNG</name>
<organism evidence="11 12">
    <name type="scientific">Powellomyces hirtus</name>
    <dbReference type="NCBI Taxonomy" id="109895"/>
    <lineage>
        <taxon>Eukaryota</taxon>
        <taxon>Fungi</taxon>
        <taxon>Fungi incertae sedis</taxon>
        <taxon>Chytridiomycota</taxon>
        <taxon>Chytridiomycota incertae sedis</taxon>
        <taxon>Chytridiomycetes</taxon>
        <taxon>Spizellomycetales</taxon>
        <taxon>Powellomycetaceae</taxon>
        <taxon>Powellomyces</taxon>
    </lineage>
</organism>